<dbReference type="RefSeq" id="WP_010987742.1">
    <property type="nucleotide sequence ID" value="NZ_BAABTN010000016.1"/>
</dbReference>
<evidence type="ECO:0000313" key="4">
    <source>
        <dbReference type="Proteomes" id="UP000299211"/>
    </source>
</evidence>
<evidence type="ECO:0000256" key="1">
    <source>
        <dbReference type="SAM" id="Phobius"/>
    </source>
</evidence>
<dbReference type="OMA" id="EVERWIP"/>
<evidence type="ECO:0000313" key="2">
    <source>
        <dbReference type="EMBL" id="GDY66579.1"/>
    </source>
</evidence>
<dbReference type="Proteomes" id="UP000299211">
    <property type="component" value="Unassembled WGS sequence"/>
</dbReference>
<organism evidence="2 5">
    <name type="scientific">Streptomyces avermitilis</name>
    <dbReference type="NCBI Taxonomy" id="33903"/>
    <lineage>
        <taxon>Bacteria</taxon>
        <taxon>Bacillati</taxon>
        <taxon>Actinomycetota</taxon>
        <taxon>Actinomycetes</taxon>
        <taxon>Kitasatosporales</taxon>
        <taxon>Streptomycetaceae</taxon>
        <taxon>Streptomyces</taxon>
    </lineage>
</organism>
<name>A0A4D4M4J0_STRAX</name>
<protein>
    <submittedName>
        <fullName evidence="2">Uncharacterized protein</fullName>
    </submittedName>
</protein>
<evidence type="ECO:0000313" key="5">
    <source>
        <dbReference type="Proteomes" id="UP000302139"/>
    </source>
</evidence>
<feature type="transmembrane region" description="Helical" evidence="1">
    <location>
        <begin position="41"/>
        <end position="62"/>
    </location>
</feature>
<proteinExistence type="predicted"/>
<keyword evidence="1" id="KW-1133">Transmembrane helix</keyword>
<keyword evidence="1" id="KW-0472">Membrane</keyword>
<dbReference type="STRING" id="33903.AQJ43_12335"/>
<comment type="caution">
    <text evidence="2">The sequence shown here is derived from an EMBL/GenBank/DDBJ whole genome shotgun (WGS) entry which is preliminary data.</text>
</comment>
<sequence>MNVDELVRDAFREQAADHMPAPPYFAERVLAVRRRRRTRRLASVAVATAAAVAVGVAVPLLGGGGDDVRPASEINQSDIIGHPDQSPPKGMIAAGDTVLAAFYVYKNVKQPNGDSVTTRVYGLLDQNTGTYRKTKWAFLDVAPGTRTAAVLEGELPAKRIGLLDMITGKVDRWIPMDRGVGGVSFSPDGKKLVATTYSKNPDRNFADHKQNVNGKEVPGPVQSRTGFAVVDVASGKSDWHKASDKPDEMGWFGNSREDFDWSHDGTLVYANRAMKPYREYYGLDGAEAKWPADEKYLTYVEAGLSPDGKLAAGDFAGDGKEIAAAIDDPKTGKRVAKVPGQQLLAWADNKRLIAWGCDPKKCSGKGEFRNQLLLVTIGTDKVVPLSDFRKASDDYPGRWTPLFSSR</sequence>
<reference evidence="2 5" key="2">
    <citation type="submission" date="2019-04" db="EMBL/GenBank/DDBJ databases">
        <title>Draft genome sequences of Streptomyces avermitilis NBRC 14893.</title>
        <authorList>
            <person name="Komaki H."/>
            <person name="Tamura T."/>
            <person name="Hosoyama A."/>
        </authorList>
    </citation>
    <scope>NUCLEOTIDE SEQUENCE [LARGE SCALE GENOMIC DNA]</scope>
    <source>
        <strain evidence="2 5">NBRC 14893</strain>
    </source>
</reference>
<dbReference type="AlphaFoldDB" id="A0A4D4M4J0"/>
<keyword evidence="1" id="KW-0812">Transmembrane</keyword>
<dbReference type="Proteomes" id="UP000302139">
    <property type="component" value="Unassembled WGS sequence"/>
</dbReference>
<dbReference type="EMBL" id="BJHX01000001">
    <property type="protein sequence ID" value="GDY66579.1"/>
    <property type="molecule type" value="Genomic_DNA"/>
</dbReference>
<accession>A0A4D4M4J0</accession>
<reference evidence="3 4" key="1">
    <citation type="submission" date="2019-04" db="EMBL/GenBank/DDBJ databases">
        <title>Draft genome sequences of Streptomyces avermitilis ATCC 31267.</title>
        <authorList>
            <person name="Komaki H."/>
            <person name="Tamura T."/>
            <person name="Hosoyama A."/>
        </authorList>
    </citation>
    <scope>NUCLEOTIDE SEQUENCE [LARGE SCALE GENOMIC DNA]</scope>
    <source>
        <strain evidence="3 4">ATCC 31267</strain>
    </source>
</reference>
<dbReference type="SUPFAM" id="SSF82171">
    <property type="entry name" value="DPP6 N-terminal domain-like"/>
    <property type="match status" value="1"/>
</dbReference>
<gene>
    <name evidence="2" type="ORF">SAV14893_059720</name>
    <name evidence="3" type="ORF">SAV31267_026690</name>
</gene>
<evidence type="ECO:0000313" key="3">
    <source>
        <dbReference type="EMBL" id="GDY73184.1"/>
    </source>
</evidence>
<dbReference type="GeneID" id="41543416"/>
<dbReference type="EMBL" id="BJHY01000001">
    <property type="protein sequence ID" value="GDY73184.1"/>
    <property type="molecule type" value="Genomic_DNA"/>
</dbReference>